<evidence type="ECO:0000313" key="2">
    <source>
        <dbReference type="Proteomes" id="UP001433508"/>
    </source>
</evidence>
<sequence>MGQGATHMVHMRRPTSSQACRLGGVSIVFHFLLVIIHTSRPHSLRGQVTPTFNTAGTEALNTALLKAPASTAAGALKQRPALTSGGTVPGSITAPVTSTISTPLTTTTATAAATTTRKLPTKSRKAITAAPKTKPAFVLKLWNMVNDQKNSAHINWMPDGLSFQVVGREQFEKTVLPKYFKHSNFSSFVRQLNMYGWHKVQDVTAGAMQSGEETWQFKSPNFIRGREDLLDNIVRNRGSKGSDEDEEFDLHQILEEVEIIRQSQQVIAEQLKHLKQDNELLWSESYQTRERHKNFSDTLEKVLRFLASVYGNPSKILGSSDGIPGVDSPHPNKRARLMLRDADDRSPILELPESSASSNGQIQLTTSGDLVSSLPALSASTISSNSPVSVANSGATISPIQANPAMFDQSNFLDSFPMDAGGGASPNATTPRPFFPDLLASPPSGSTPASTSSPNNMMDANPRQAINNFSTAEPDQTMNRIADNSRTLESLSHELDLQGQSLDQVEEWIQKNLSSYSPGQIDFNEFLH</sequence>
<keyword evidence="2" id="KW-1185">Reference proteome</keyword>
<gene>
    <name evidence="1" type="ORF">V1525DRAFT_454949</name>
</gene>
<accession>A0ACC3T7U3</accession>
<name>A0ACC3T7U3_LIPKO</name>
<protein>
    <submittedName>
        <fullName evidence="1">Uncharacterized protein</fullName>
    </submittedName>
</protein>
<comment type="caution">
    <text evidence="1">The sequence shown here is derived from an EMBL/GenBank/DDBJ whole genome shotgun (WGS) entry which is preliminary data.</text>
</comment>
<organism evidence="1 2">
    <name type="scientific">Lipomyces kononenkoae</name>
    <name type="common">Yeast</name>
    <dbReference type="NCBI Taxonomy" id="34357"/>
    <lineage>
        <taxon>Eukaryota</taxon>
        <taxon>Fungi</taxon>
        <taxon>Dikarya</taxon>
        <taxon>Ascomycota</taxon>
        <taxon>Saccharomycotina</taxon>
        <taxon>Lipomycetes</taxon>
        <taxon>Lipomycetales</taxon>
        <taxon>Lipomycetaceae</taxon>
        <taxon>Lipomyces</taxon>
    </lineage>
</organism>
<evidence type="ECO:0000313" key="1">
    <source>
        <dbReference type="EMBL" id="KAK9239504.1"/>
    </source>
</evidence>
<dbReference type="Proteomes" id="UP001433508">
    <property type="component" value="Unassembled WGS sequence"/>
</dbReference>
<reference evidence="2" key="1">
    <citation type="journal article" date="2024" name="Front. Bioeng. Biotechnol.">
        <title>Genome-scale model development and genomic sequencing of the oleaginous clade Lipomyces.</title>
        <authorList>
            <person name="Czajka J.J."/>
            <person name="Han Y."/>
            <person name="Kim J."/>
            <person name="Mondo S.J."/>
            <person name="Hofstad B.A."/>
            <person name="Robles A."/>
            <person name="Haridas S."/>
            <person name="Riley R."/>
            <person name="LaButti K."/>
            <person name="Pangilinan J."/>
            <person name="Andreopoulos W."/>
            <person name="Lipzen A."/>
            <person name="Yan J."/>
            <person name="Wang M."/>
            <person name="Ng V."/>
            <person name="Grigoriev I.V."/>
            <person name="Spatafora J.W."/>
            <person name="Magnuson J.K."/>
            <person name="Baker S.E."/>
            <person name="Pomraning K.R."/>
        </authorList>
    </citation>
    <scope>NUCLEOTIDE SEQUENCE [LARGE SCALE GENOMIC DNA]</scope>
    <source>
        <strain evidence="2">CBS 7786</strain>
    </source>
</reference>
<proteinExistence type="predicted"/>
<dbReference type="EMBL" id="MU971346">
    <property type="protein sequence ID" value="KAK9239504.1"/>
    <property type="molecule type" value="Genomic_DNA"/>
</dbReference>